<name>A0A067B855_VIBMT</name>
<evidence type="ECO:0000259" key="2">
    <source>
        <dbReference type="PROSITE" id="PS50110"/>
    </source>
</evidence>
<reference evidence="9 10" key="2">
    <citation type="journal article" date="2015" name="Genome Biol. Evol.">
        <title>The Dynamics of Genetic Interactions between Vibrio metoecus and Vibrio cholerae, Two Close Relatives Co-Occurring in the Environment.</title>
        <authorList>
            <person name="Orata F.D."/>
            <person name="Kirchberger P.C."/>
            <person name="Meheust R."/>
            <person name="Barlow E.J."/>
            <person name="Tarr C.L."/>
            <person name="Boucher Y."/>
        </authorList>
    </citation>
    <scope>NUCLEOTIDE SEQUENCE [LARGE SCALE GENOMIC DNA]</scope>
    <source>
        <strain evidence="5 10">08-2459</strain>
        <strain evidence="6 9">YB5B04</strain>
    </source>
</reference>
<dbReference type="EMBL" id="LCUF01000001">
    <property type="protein sequence ID" value="KQA24743.1"/>
    <property type="molecule type" value="Genomic_DNA"/>
</dbReference>
<protein>
    <submittedName>
        <fullName evidence="5">Chemotaxis protein CheY</fullName>
    </submittedName>
    <submittedName>
        <fullName evidence="7">Response regulator</fullName>
    </submittedName>
</protein>
<dbReference type="PANTHER" id="PTHR33525">
    <property type="match status" value="1"/>
</dbReference>
<dbReference type="RefSeq" id="WP_000206053.1">
    <property type="nucleotide sequence ID" value="NZ_ACZT01000018.1"/>
</dbReference>
<dbReference type="EMBL" id="JJMN01000074">
    <property type="protein sequence ID" value="KDO12950.1"/>
    <property type="molecule type" value="Genomic_DNA"/>
</dbReference>
<dbReference type="PROSITE" id="PS50110">
    <property type="entry name" value="RESPONSE_REGULATORY"/>
    <property type="match status" value="1"/>
</dbReference>
<dbReference type="PROSITE" id="PS51833">
    <property type="entry name" value="HDOD"/>
    <property type="match status" value="1"/>
</dbReference>
<dbReference type="PATRIC" id="fig|1481663.10.peg.959"/>
<accession>A0A067B855</accession>
<dbReference type="InterPro" id="IPR013976">
    <property type="entry name" value="HDOD"/>
</dbReference>
<evidence type="ECO:0000259" key="3">
    <source>
        <dbReference type="PROSITE" id="PS51833"/>
    </source>
</evidence>
<gene>
    <name evidence="5" type="ORF">AAY55_01690</name>
    <name evidence="7" type="ORF">CGU03_05205</name>
    <name evidence="4" type="ORF">DP83_14240</name>
    <name evidence="6" type="ORF">XV92_07100</name>
</gene>
<evidence type="ECO:0000256" key="1">
    <source>
        <dbReference type="PROSITE-ProRule" id="PRU00169"/>
    </source>
</evidence>
<dbReference type="SUPFAM" id="SSF109604">
    <property type="entry name" value="HD-domain/PDEase-like"/>
    <property type="match status" value="1"/>
</dbReference>
<reference evidence="11" key="4">
    <citation type="submission" date="2017-07" db="EMBL/GenBank/DDBJ databases">
        <authorList>
            <person name="Boucher Y."/>
            <person name="Orata F.D."/>
        </authorList>
    </citation>
    <scope>NUCLEOTIDE SEQUENCE [LARGE SCALE GENOMIC DNA]</scope>
    <source>
        <strain evidence="11">OYP9E10</strain>
    </source>
</reference>
<evidence type="ECO:0000313" key="10">
    <source>
        <dbReference type="Proteomes" id="UP000053724"/>
    </source>
</evidence>
<dbReference type="Proteomes" id="UP000027331">
    <property type="component" value="Unassembled WGS sequence"/>
</dbReference>
<feature type="domain" description="HDOD" evidence="3">
    <location>
        <begin position="142"/>
        <end position="326"/>
    </location>
</feature>
<dbReference type="EMBL" id="LBGP01000010">
    <property type="protein sequence ID" value="KQB02089.1"/>
    <property type="molecule type" value="Genomic_DNA"/>
</dbReference>
<dbReference type="Gene3D" id="1.10.3210.10">
    <property type="entry name" value="Hypothetical protein af1432"/>
    <property type="match status" value="1"/>
</dbReference>
<evidence type="ECO:0000313" key="6">
    <source>
        <dbReference type="EMBL" id="KQB02089.1"/>
    </source>
</evidence>
<evidence type="ECO:0000313" key="4">
    <source>
        <dbReference type="EMBL" id="KDO12950.1"/>
    </source>
</evidence>
<dbReference type="Gene3D" id="3.40.50.2300">
    <property type="match status" value="1"/>
</dbReference>
<dbReference type="Pfam" id="PF00072">
    <property type="entry name" value="Response_reg"/>
    <property type="match status" value="1"/>
</dbReference>
<evidence type="ECO:0000313" key="5">
    <source>
        <dbReference type="EMBL" id="KQA24743.1"/>
    </source>
</evidence>
<organism evidence="5 10">
    <name type="scientific">Vibrio metoecus</name>
    <dbReference type="NCBI Taxonomy" id="1481663"/>
    <lineage>
        <taxon>Bacteria</taxon>
        <taxon>Pseudomonadati</taxon>
        <taxon>Pseudomonadota</taxon>
        <taxon>Gammaproteobacteria</taxon>
        <taxon>Vibrionales</taxon>
        <taxon>Vibrionaceae</taxon>
        <taxon>Vibrio</taxon>
    </lineage>
</organism>
<dbReference type="PIRSF" id="PIRSF036883">
    <property type="entry name" value="RR_HD-GYP_mod"/>
    <property type="match status" value="1"/>
</dbReference>
<comment type="caution">
    <text evidence="5">The sequence shown here is derived from an EMBL/GenBank/DDBJ whole genome shotgun (WGS) entry which is preliminary data.</text>
</comment>
<feature type="domain" description="Response regulatory" evidence="2">
    <location>
        <begin position="7"/>
        <end position="121"/>
    </location>
</feature>
<reference evidence="7" key="3">
    <citation type="submission" date="2017-07" db="EMBL/GenBank/DDBJ databases">
        <authorList>
            <person name="Sun Z.S."/>
            <person name="Albrecht U."/>
            <person name="Echele G."/>
            <person name="Lee C.C."/>
        </authorList>
    </citation>
    <scope>NUCLEOTIDE SEQUENCE [LARGE SCALE GENOMIC DNA]</scope>
    <source>
        <strain evidence="7">OYP9E10</strain>
    </source>
</reference>
<reference evidence="4 8" key="1">
    <citation type="submission" date="2014-04" db="EMBL/GenBank/DDBJ databases">
        <title>Vibrio metecus sp. nov., a close relative of Vibrio cholerae isolated from coastal brackish ponds and clinical specimens.</title>
        <authorList>
            <person name="Kirchberger P.C."/>
            <person name="Turnsek M."/>
            <person name="Hunt D.E."/>
            <person name="Haley B.J."/>
            <person name="Colwell R."/>
            <person name="Polz M.F."/>
            <person name="Tarr C.L."/>
            <person name="Boucher Y."/>
        </authorList>
    </citation>
    <scope>NUCLEOTIDE SEQUENCE [LARGE SCALE GENOMIC DNA]</scope>
    <source>
        <strain evidence="4">OP3H</strain>
        <strain evidence="8">PPCK-2014</strain>
    </source>
</reference>
<evidence type="ECO:0000313" key="9">
    <source>
        <dbReference type="Proteomes" id="UP000050491"/>
    </source>
</evidence>
<dbReference type="InterPro" id="IPR011006">
    <property type="entry name" value="CheY-like_superfamily"/>
</dbReference>
<dbReference type="OrthoDB" id="5755654at2"/>
<evidence type="ECO:0000313" key="8">
    <source>
        <dbReference type="Proteomes" id="UP000027331"/>
    </source>
</evidence>
<dbReference type="InterPro" id="IPR052340">
    <property type="entry name" value="RNase_Y/CdgJ"/>
</dbReference>
<evidence type="ECO:0000313" key="11">
    <source>
        <dbReference type="Proteomes" id="UP000216173"/>
    </source>
</evidence>
<dbReference type="InterPro" id="IPR001789">
    <property type="entry name" value="Sig_transdc_resp-reg_receiver"/>
</dbReference>
<dbReference type="Proteomes" id="UP000053724">
    <property type="component" value="Unassembled WGS sequence"/>
</dbReference>
<dbReference type="Pfam" id="PF08668">
    <property type="entry name" value="HDOD"/>
    <property type="match status" value="1"/>
</dbReference>
<keyword evidence="8" id="KW-1185">Reference proteome</keyword>
<feature type="modified residue" description="4-aspartylphosphate" evidence="1">
    <location>
        <position position="57"/>
    </location>
</feature>
<evidence type="ECO:0000313" key="7">
    <source>
        <dbReference type="EMBL" id="PAR22004.1"/>
    </source>
</evidence>
<dbReference type="InterPro" id="IPR014626">
    <property type="entry name" value="Sig_transdc_resp-reg_put"/>
</dbReference>
<dbReference type="Proteomes" id="UP000216173">
    <property type="component" value="Unassembled WGS sequence"/>
</dbReference>
<dbReference type="EMBL" id="NMSH01000005">
    <property type="protein sequence ID" value="PAR22004.1"/>
    <property type="molecule type" value="Genomic_DNA"/>
</dbReference>
<dbReference type="GO" id="GO:0000160">
    <property type="term" value="P:phosphorelay signal transduction system"/>
    <property type="evidence" value="ECO:0007669"/>
    <property type="project" value="InterPro"/>
</dbReference>
<dbReference type="Proteomes" id="UP000050491">
    <property type="component" value="Unassembled WGS sequence"/>
</dbReference>
<sequence length="380" mass="42983">MTTEIMKVVCVDDDDFMLKALGRMIRRMRPSWEVVLVEDATQWVVNTDDPPSVVISDLLMPGKNGETLLTEVRSRSPQTLRVLLTGDTTQELPKKAHTYAQFVLPKPFTHEDFEHLFLCMERLYQMPFNNECRRRLGALEEIPILPNSVRKLQQVISSPNCSMDEIAETIVHEPVLTAKIIQIANSSYFGFRRNTDSLHEAVARLGAVLVESIAISLLAIHPSNPNCMADHQWVADCAFKSSSIARALVKMLGYSRQDQDRIFVANLLTSIGKILLLEDGASKKEFVDFYQLQPGYADCDVISAYILIMWGYDIGIGDIILNQRLTTFSGEHLEQLGSLSCLANQIENCRQINDYRQLVQKTPESIQGALKELEEQFFPD</sequence>
<dbReference type="PANTHER" id="PTHR33525:SF5">
    <property type="entry name" value="TWO COMPONENT SIGNAL TRANSDUCTION SYSTEM RESPONSE REGULATOR"/>
    <property type="match status" value="1"/>
</dbReference>
<dbReference type="SMART" id="SM00448">
    <property type="entry name" value="REC"/>
    <property type="match status" value="1"/>
</dbReference>
<dbReference type="SUPFAM" id="SSF52172">
    <property type="entry name" value="CheY-like"/>
    <property type="match status" value="1"/>
</dbReference>
<proteinExistence type="predicted"/>
<dbReference type="AlphaFoldDB" id="A0A067B855"/>
<keyword evidence="1" id="KW-0597">Phosphoprotein</keyword>